<feature type="chain" id="PRO_5003257393" description="DUF306 domain-containing protein" evidence="1">
    <location>
        <begin position="20"/>
        <end position="268"/>
    </location>
</feature>
<feature type="domain" description="DUF306" evidence="2">
    <location>
        <begin position="151"/>
        <end position="258"/>
    </location>
</feature>
<sequence>MKKTMLKAAFFLSAGVWMTACGSSKQAAQAIDLTGEWNIVAVNGEKVQAANMPYIGLDMKGKKVYGNAGCNRMTGTFEADSLQPGKISFGQVGTTRMMCPDMDTENKVLQALNAVKGYAQTETGLNMTDAEGKAVLTLEKRETPVITLNDLAGEWVISAIYGVRVGKMDKTPFIAFDIAQKRVHGNAGCNIINGGFSQEEGKANSLKFSQMISTMMACPDMDTERQILEALGKVTGFSLNQEQAVALLDEAGTEVLTLTKNTDEPLTK</sequence>
<protein>
    <recommendedName>
        <fullName evidence="2">DUF306 domain-containing protein</fullName>
    </recommendedName>
</protein>
<evidence type="ECO:0000256" key="1">
    <source>
        <dbReference type="SAM" id="SignalP"/>
    </source>
</evidence>
<proteinExistence type="predicted"/>
<evidence type="ECO:0000259" key="2">
    <source>
        <dbReference type="Pfam" id="PF03724"/>
    </source>
</evidence>
<dbReference type="KEGG" id="bsa:Bacsa_1570"/>
<evidence type="ECO:0000313" key="4">
    <source>
        <dbReference type="Proteomes" id="UP000007486"/>
    </source>
</evidence>
<gene>
    <name evidence="3" type="ordered locus">Bacsa_1570</name>
</gene>
<reference evidence="3 4" key="1">
    <citation type="journal article" date="2011" name="Stand. Genomic Sci.">
        <title>Complete genome sequence of Bacteroides salanitronis type strain (BL78).</title>
        <authorList>
            <person name="Gronow S."/>
            <person name="Held B."/>
            <person name="Lucas S."/>
            <person name="Lapidus A."/>
            <person name="Del Rio T.G."/>
            <person name="Nolan M."/>
            <person name="Tice H."/>
            <person name="Deshpande S."/>
            <person name="Cheng J.F."/>
            <person name="Pitluck S."/>
            <person name="Liolios K."/>
            <person name="Pagani I."/>
            <person name="Ivanova N."/>
            <person name="Mavromatis K."/>
            <person name="Pati A."/>
            <person name="Tapia R."/>
            <person name="Han C."/>
            <person name="Goodwin L."/>
            <person name="Chen A."/>
            <person name="Palaniappan K."/>
            <person name="Land M."/>
            <person name="Hauser L."/>
            <person name="Chang Y.J."/>
            <person name="Jeffries C.D."/>
            <person name="Brambilla E.M."/>
            <person name="Rohde M."/>
            <person name="Goker M."/>
            <person name="Detter J.C."/>
            <person name="Woyke T."/>
            <person name="Bristow J."/>
            <person name="Markowitz V."/>
            <person name="Hugenholtz P."/>
            <person name="Kyrpides N.C."/>
            <person name="Klenk H.P."/>
            <person name="Eisen J.A."/>
        </authorList>
    </citation>
    <scope>NUCLEOTIDE SEQUENCE [LARGE SCALE GENOMIC DNA]</scope>
    <source>
        <strain evidence="3 4">DSM 18170</strain>
    </source>
</reference>
<dbReference type="InterPro" id="IPR053147">
    <property type="entry name" value="Hsp_HslJ-like"/>
</dbReference>
<feature type="signal peptide" evidence="1">
    <location>
        <begin position="1"/>
        <end position="19"/>
    </location>
</feature>
<keyword evidence="1" id="KW-0732">Signal</keyword>
<dbReference type="PANTHER" id="PTHR35535">
    <property type="entry name" value="HEAT SHOCK PROTEIN HSLJ"/>
    <property type="match status" value="1"/>
</dbReference>
<feature type="domain" description="DUF306" evidence="2">
    <location>
        <begin position="33"/>
        <end position="138"/>
    </location>
</feature>
<name>F0QZP0_PHOSB</name>
<evidence type="ECO:0000313" key="3">
    <source>
        <dbReference type="EMBL" id="ADY36141.1"/>
    </source>
</evidence>
<dbReference type="Proteomes" id="UP000007486">
    <property type="component" value="Chromosome"/>
</dbReference>
<dbReference type="PROSITE" id="PS51257">
    <property type="entry name" value="PROKAR_LIPOPROTEIN"/>
    <property type="match status" value="1"/>
</dbReference>
<dbReference type="Gene3D" id="2.40.128.270">
    <property type="match status" value="2"/>
</dbReference>
<keyword evidence="4" id="KW-1185">Reference proteome</keyword>
<dbReference type="InterPro" id="IPR005184">
    <property type="entry name" value="DUF306_Meta_HslJ"/>
</dbReference>
<dbReference type="HOGENOM" id="CLU_058026_2_0_10"/>
<dbReference type="OrthoDB" id="880459at2"/>
<dbReference type="EMBL" id="CP002530">
    <property type="protein sequence ID" value="ADY36141.1"/>
    <property type="molecule type" value="Genomic_DNA"/>
</dbReference>
<dbReference type="RefSeq" id="WP_013617572.1">
    <property type="nucleotide sequence ID" value="NC_015164.1"/>
</dbReference>
<dbReference type="InterPro" id="IPR038670">
    <property type="entry name" value="HslJ-like_sf"/>
</dbReference>
<dbReference type="eggNOG" id="COG3187">
    <property type="taxonomic scope" value="Bacteria"/>
</dbReference>
<organism evidence="3 4">
    <name type="scientific">Phocaeicola salanitronis (strain DSM 18170 / JCM 13657 / CCUG 60908 / BL78)</name>
    <name type="common">Bacteroides salanitronis</name>
    <dbReference type="NCBI Taxonomy" id="667015"/>
    <lineage>
        <taxon>Bacteria</taxon>
        <taxon>Pseudomonadati</taxon>
        <taxon>Bacteroidota</taxon>
        <taxon>Bacteroidia</taxon>
        <taxon>Bacteroidales</taxon>
        <taxon>Bacteroidaceae</taxon>
        <taxon>Phocaeicola</taxon>
    </lineage>
</organism>
<dbReference type="STRING" id="667015.Bacsa_1570"/>
<dbReference type="PANTHER" id="PTHR35535:SF1">
    <property type="entry name" value="HEAT SHOCK PROTEIN HSLJ"/>
    <property type="match status" value="1"/>
</dbReference>
<accession>F0QZP0</accession>
<dbReference type="Pfam" id="PF03724">
    <property type="entry name" value="META"/>
    <property type="match status" value="2"/>
</dbReference>
<dbReference type="AlphaFoldDB" id="F0QZP0"/>